<dbReference type="SUPFAM" id="SSF56112">
    <property type="entry name" value="Protein kinase-like (PK-like)"/>
    <property type="match status" value="1"/>
</dbReference>
<evidence type="ECO:0000313" key="1">
    <source>
        <dbReference type="EMBL" id="KAG5168320.1"/>
    </source>
</evidence>
<reference evidence="1" key="1">
    <citation type="submission" date="2021-02" db="EMBL/GenBank/DDBJ databases">
        <title>Psilocybe cubensis genome.</title>
        <authorList>
            <person name="Mckernan K.J."/>
            <person name="Crawford S."/>
            <person name="Trippe A."/>
            <person name="Kane L.T."/>
            <person name="Mclaughlin S."/>
        </authorList>
    </citation>
    <scope>NUCLEOTIDE SEQUENCE [LARGE SCALE GENOMIC DNA]</scope>
    <source>
        <strain evidence="1">MGC-MH-2018</strain>
    </source>
</reference>
<dbReference type="Gene3D" id="1.10.510.10">
    <property type="entry name" value="Transferase(Phosphotransferase) domain 1"/>
    <property type="match status" value="1"/>
</dbReference>
<proteinExistence type="predicted"/>
<dbReference type="Gene3D" id="3.30.200.20">
    <property type="entry name" value="Phosphorylase Kinase, domain 1"/>
    <property type="match status" value="1"/>
</dbReference>
<comment type="caution">
    <text evidence="1">The sequence shown here is derived from an EMBL/GenBank/DDBJ whole genome shotgun (WGS) entry which is preliminary data.</text>
</comment>
<dbReference type="InterPro" id="IPR011009">
    <property type="entry name" value="Kinase-like_dom_sf"/>
</dbReference>
<evidence type="ECO:0008006" key="2">
    <source>
        <dbReference type="Google" id="ProtNLM"/>
    </source>
</evidence>
<name>A0A8H8CKE9_PSICU</name>
<dbReference type="Gene3D" id="1.10.472.10">
    <property type="entry name" value="Cyclin-like"/>
    <property type="match status" value="1"/>
</dbReference>
<protein>
    <recommendedName>
        <fullName evidence="2">Protein kinase domain-containing protein</fullName>
    </recommendedName>
</protein>
<dbReference type="EMBL" id="JAFIQS010000006">
    <property type="protein sequence ID" value="KAG5168320.1"/>
    <property type="molecule type" value="Genomic_DNA"/>
</dbReference>
<sequence length="633" mass="72956">MDSPFEKLLWTLRHIYRKEAFPVSHREISCADVNRESYFKAVRTWEFLASFFASRGYNPHTKDPKSDYLLPVPDLKHPEDTTYPFARFIPGKYNDFFWGAPSLWAARDKLGRDVVIKMISDVSCPSQELRALQRLNSKDLRSDPLNHTIPVLDFLTFDNLVFVVMPRWNGAFEPEFEVVEELLEMTKVCLEAFVFLHRNRIVHLDFLGQNTSMNVILDDREPITQRGLRRPGEVRYALIDFGNAIVFPEDTIIENVIATRPLNYWLRDLPKIDGAYNPFKADIAFLGAELEYKVRHIENIIPELGPFFENLKSMMDDTQFTAPQALFRFLEIYNNLTPEQLQMPVVTRTWRNDLAEKGRMYSNAFIPSGHGSASRARAHVVHYTNCIRDAPMDPAYHPSNIGNVVSHLLSETFGCRFKASDSDINAQTDFSDYVESLLSATKLPFRVTVASIILLQRLYTRLPDEVFELRKHFSPYQLFTGAYIVAAKQYTHFRLGLDICRLIMHSESEEPTFERDGVTAAVLMSNEYWAKRTSYSVQDVKKIQRQFIVALGGGVVVFPVKEVKTQEVLKQLKSLSIRRRLPSDRQHFGTSPYCGIGLKNLGHMTAEEHKVYFEFLGQRLPFIGSPIEVQVRL</sequence>
<organism evidence="1">
    <name type="scientific">Psilocybe cubensis</name>
    <name type="common">Psychedelic mushroom</name>
    <name type="synonym">Stropharia cubensis</name>
    <dbReference type="NCBI Taxonomy" id="181762"/>
    <lineage>
        <taxon>Eukaryota</taxon>
        <taxon>Fungi</taxon>
        <taxon>Dikarya</taxon>
        <taxon>Basidiomycota</taxon>
        <taxon>Agaricomycotina</taxon>
        <taxon>Agaricomycetes</taxon>
        <taxon>Agaricomycetidae</taxon>
        <taxon>Agaricales</taxon>
        <taxon>Agaricineae</taxon>
        <taxon>Strophariaceae</taxon>
        <taxon>Psilocybe</taxon>
    </lineage>
</organism>
<gene>
    <name evidence="1" type="ORF">JR316_006916</name>
</gene>
<dbReference type="CDD" id="cd20557">
    <property type="entry name" value="CYCLIN_ScPCL1-like"/>
    <property type="match status" value="1"/>
</dbReference>
<dbReference type="AlphaFoldDB" id="A0A8H8CKE9"/>
<accession>A0A8H8CKE9</accession>